<feature type="domain" description="Calcineurin-like phosphoesterase" evidence="1">
    <location>
        <begin position="43"/>
        <end position="226"/>
    </location>
</feature>
<dbReference type="InterPro" id="IPR029052">
    <property type="entry name" value="Metallo-depent_PP-like"/>
</dbReference>
<dbReference type="Proteomes" id="UP000319852">
    <property type="component" value="Chromosome"/>
</dbReference>
<proteinExistence type="predicted"/>
<dbReference type="Gene3D" id="3.60.21.10">
    <property type="match status" value="1"/>
</dbReference>
<dbReference type="RefSeq" id="WP_145061844.1">
    <property type="nucleotide sequence ID" value="NZ_CP036263.1"/>
</dbReference>
<name>A0A517N004_9BACT</name>
<keyword evidence="3" id="KW-1185">Reference proteome</keyword>
<dbReference type="PANTHER" id="PTHR43143:SF1">
    <property type="entry name" value="SERINE_THREONINE-PROTEIN PHOSPHATASE CPPED1"/>
    <property type="match status" value="1"/>
</dbReference>
<dbReference type="KEGG" id="amob:HG15A2_37140"/>
<dbReference type="PANTHER" id="PTHR43143">
    <property type="entry name" value="METALLOPHOSPHOESTERASE, CALCINEURIN SUPERFAMILY"/>
    <property type="match status" value="1"/>
</dbReference>
<protein>
    <recommendedName>
        <fullName evidence="1">Calcineurin-like phosphoesterase domain-containing protein</fullName>
    </recommendedName>
</protein>
<evidence type="ECO:0000313" key="2">
    <source>
        <dbReference type="EMBL" id="QDT00378.1"/>
    </source>
</evidence>
<organism evidence="2 3">
    <name type="scientific">Adhaeretor mobilis</name>
    <dbReference type="NCBI Taxonomy" id="1930276"/>
    <lineage>
        <taxon>Bacteria</taxon>
        <taxon>Pseudomonadati</taxon>
        <taxon>Planctomycetota</taxon>
        <taxon>Planctomycetia</taxon>
        <taxon>Pirellulales</taxon>
        <taxon>Lacipirellulaceae</taxon>
        <taxon>Adhaeretor</taxon>
    </lineage>
</organism>
<dbReference type="AlphaFoldDB" id="A0A517N004"/>
<reference evidence="2 3" key="1">
    <citation type="submission" date="2019-02" db="EMBL/GenBank/DDBJ databases">
        <title>Deep-cultivation of Planctomycetes and their phenomic and genomic characterization uncovers novel biology.</title>
        <authorList>
            <person name="Wiegand S."/>
            <person name="Jogler M."/>
            <person name="Boedeker C."/>
            <person name="Pinto D."/>
            <person name="Vollmers J."/>
            <person name="Rivas-Marin E."/>
            <person name="Kohn T."/>
            <person name="Peeters S.H."/>
            <person name="Heuer A."/>
            <person name="Rast P."/>
            <person name="Oberbeckmann S."/>
            <person name="Bunk B."/>
            <person name="Jeske O."/>
            <person name="Meyerdierks A."/>
            <person name="Storesund J.E."/>
            <person name="Kallscheuer N."/>
            <person name="Luecker S."/>
            <person name="Lage O.M."/>
            <person name="Pohl T."/>
            <person name="Merkel B.J."/>
            <person name="Hornburger P."/>
            <person name="Mueller R.-W."/>
            <person name="Bruemmer F."/>
            <person name="Labrenz M."/>
            <person name="Spormann A.M."/>
            <person name="Op den Camp H."/>
            <person name="Overmann J."/>
            <person name="Amann R."/>
            <person name="Jetten M.S.M."/>
            <person name="Mascher T."/>
            <person name="Medema M.H."/>
            <person name="Devos D.P."/>
            <person name="Kaster A.-K."/>
            <person name="Ovreas L."/>
            <person name="Rohde M."/>
            <person name="Galperin M.Y."/>
            <person name="Jogler C."/>
        </authorList>
    </citation>
    <scope>NUCLEOTIDE SEQUENCE [LARGE SCALE GENOMIC DNA]</scope>
    <source>
        <strain evidence="2 3">HG15A2</strain>
    </source>
</reference>
<dbReference type="InterPro" id="IPR051918">
    <property type="entry name" value="STPP_CPPED1"/>
</dbReference>
<dbReference type="InterPro" id="IPR004843">
    <property type="entry name" value="Calcineurin-like_PHP"/>
</dbReference>
<dbReference type="OrthoDB" id="211986at2"/>
<gene>
    <name evidence="2" type="ORF">HG15A2_37140</name>
</gene>
<sequence length="281" mass="31501">MATTDRRNVLLGLGLSAATFACKIPGLRAGERSPNSEPGKLTLGLVADVHQDVIQDAHERLRMFIDQMKQDKPDAIIQLGDFAIPISNNQPFLDTWNSFDGPKYHVLGNHDTDGGYRKQQTMEWWGMPERYYSFDKHGFHIVVLDGNDSNPEPWEGYPRYIDAEQQDWLAQDIEGTGLPTLVICHQSLEAERGVDNRDQIRKILEAANAKAGHSKVFACLSGHHHIDYQKRSKASSISRSIACLIIGWEVHTSTRGSVLMLKRHFLTSNLPVPIAIHCSPP</sequence>
<dbReference type="EMBL" id="CP036263">
    <property type="protein sequence ID" value="QDT00378.1"/>
    <property type="molecule type" value="Genomic_DNA"/>
</dbReference>
<dbReference type="GO" id="GO:0016787">
    <property type="term" value="F:hydrolase activity"/>
    <property type="evidence" value="ECO:0007669"/>
    <property type="project" value="InterPro"/>
</dbReference>
<dbReference type="PROSITE" id="PS51257">
    <property type="entry name" value="PROKAR_LIPOPROTEIN"/>
    <property type="match status" value="1"/>
</dbReference>
<dbReference type="Pfam" id="PF00149">
    <property type="entry name" value="Metallophos"/>
    <property type="match status" value="1"/>
</dbReference>
<evidence type="ECO:0000313" key="3">
    <source>
        <dbReference type="Proteomes" id="UP000319852"/>
    </source>
</evidence>
<evidence type="ECO:0000259" key="1">
    <source>
        <dbReference type="Pfam" id="PF00149"/>
    </source>
</evidence>
<accession>A0A517N004</accession>
<dbReference type="SUPFAM" id="SSF56300">
    <property type="entry name" value="Metallo-dependent phosphatases"/>
    <property type="match status" value="1"/>
</dbReference>